<accession>Q9A172</accession>
<evidence type="ECO:0000313" key="2">
    <source>
        <dbReference type="Proteomes" id="UP000000750"/>
    </source>
</evidence>
<dbReference type="HOGENOM" id="CLU_201980_0_0_9"/>
<dbReference type="Proteomes" id="UP000000750">
    <property type="component" value="Chromosome"/>
</dbReference>
<dbReference type="PATRIC" id="fig|160490.10.peg.365"/>
<protein>
    <submittedName>
        <fullName evidence="1">Uncharacterized protein</fullName>
    </submittedName>
</protein>
<dbReference type="EMBL" id="AE004092">
    <property type="protein sequence ID" value="AAK33452.1"/>
    <property type="molecule type" value="Genomic_DNA"/>
</dbReference>
<sequence length="72" mass="7961">MLRTGNTFFSGINAPFSTHGSLKPKKATPIRGGLTTKGIIPIIAENCFKTVGLLNTNKEFYQPRIHQPFKNT</sequence>
<gene>
    <name evidence="1" type="ordered locus">SPy_0431</name>
</gene>
<name>Q9A172_STRP1</name>
<dbReference type="KEGG" id="spy:SPy_0431"/>
<proteinExistence type="predicted"/>
<organism evidence="1 2">
    <name type="scientific">Streptococcus pyogenes serotype M1</name>
    <dbReference type="NCBI Taxonomy" id="301447"/>
    <lineage>
        <taxon>Bacteria</taxon>
        <taxon>Bacillati</taxon>
        <taxon>Bacillota</taxon>
        <taxon>Bacilli</taxon>
        <taxon>Lactobacillales</taxon>
        <taxon>Streptococcaceae</taxon>
        <taxon>Streptococcus</taxon>
    </lineage>
</organism>
<keyword evidence="2" id="KW-1185">Reference proteome</keyword>
<reference evidence="1 2" key="1">
    <citation type="journal article" date="2001" name="Proc. Natl. Acad. Sci. U.S.A.">
        <title>Complete genome sequence of an M1 strain of Streptococcus pyogenes.</title>
        <authorList>
            <person name="Ferretti J.J."/>
            <person name="McShan W.M."/>
            <person name="Adjic D."/>
            <person name="Savic D."/>
            <person name="Savic G."/>
            <person name="Lyon K."/>
            <person name="Primeaux C."/>
            <person name="Sezate S.S."/>
            <person name="Surorov A.N."/>
            <person name="Kenton S."/>
            <person name="Lai H."/>
            <person name="Lin S."/>
            <person name="Qian Y."/>
            <person name="Jia H.G."/>
            <person name="Najar F.Z."/>
            <person name="Ren Q."/>
            <person name="Zhu H."/>
            <person name="Song L."/>
            <person name="White J."/>
            <person name="Yuan X."/>
            <person name="Clifton S.W."/>
            <person name="Roe B.A."/>
            <person name="McLaughlin R.E."/>
        </authorList>
    </citation>
    <scope>NUCLEOTIDE SEQUENCE [LARGE SCALE GENOMIC DNA]</scope>
    <source>
        <strain evidence="2">ATCC 700294 / SF370 / Serotype M1</strain>
    </source>
</reference>
<dbReference type="AlphaFoldDB" id="Q9A172"/>
<evidence type="ECO:0000313" key="1">
    <source>
        <dbReference type="EMBL" id="AAK33452.1"/>
    </source>
</evidence>
<dbReference type="OMA" id="KAPFSTH"/>